<dbReference type="RefSeq" id="WP_150380918.1">
    <property type="nucleotide sequence ID" value="NZ_RZUI01000003.1"/>
</dbReference>
<gene>
    <name evidence="2" type="ORF">EMO89_03140</name>
</gene>
<keyword evidence="1" id="KW-0472">Membrane</keyword>
<dbReference type="Proteomes" id="UP000412028">
    <property type="component" value="Unassembled WGS sequence"/>
</dbReference>
<comment type="caution">
    <text evidence="2">The sequence shown here is derived from an EMBL/GenBank/DDBJ whole genome shotgun (WGS) entry which is preliminary data.</text>
</comment>
<sequence>MSTTHDVHRITRFSLCLAVVFILLAVGAFAVFRGAQDAHRDALANCQEAEQTMKSEILGRDNLVKDHPELEDLSTSQVQDPATVTDLQSLIKRFKQPSNDLSCASTATTASLNSTTQRMNSTAKQARQQAEDFRTAYERLLSSQSAKSYDNAKDALTAAKSHGEQVYDQYRDSAPAEYLEALRTALDSADDSDAAHIANSINAISTAINDVVYR</sequence>
<name>A0A5M9ZU33_9BIFI</name>
<evidence type="ECO:0000256" key="1">
    <source>
        <dbReference type="SAM" id="Phobius"/>
    </source>
</evidence>
<keyword evidence="1" id="KW-1133">Transmembrane helix</keyword>
<reference evidence="2 3" key="1">
    <citation type="journal article" date="2019" name="Syst. Appl. Microbiol.">
        <title>Characterization of Bifidobacterium species in feaces of the Egyptian fruit bat: Description of B. vespertilionis sp. nov. and B. rousetti sp. nov.</title>
        <authorList>
            <person name="Modesto M."/>
            <person name="Satti M."/>
            <person name="Watanabe K."/>
            <person name="Puglisi E."/>
            <person name="Morelli L."/>
            <person name="Huang C.-H."/>
            <person name="Liou J.-S."/>
            <person name="Miyashita M."/>
            <person name="Tamura T."/>
            <person name="Saito S."/>
            <person name="Mori K."/>
            <person name="Huang L."/>
            <person name="Sciavilla P."/>
            <person name="Sandri C."/>
            <person name="Spiezio C."/>
            <person name="Vitali F."/>
            <person name="Cavalieri D."/>
            <person name="Perpetuini G."/>
            <person name="Tofalo R."/>
            <person name="Bonetti A."/>
            <person name="Arita M."/>
            <person name="Mattarelli P."/>
        </authorList>
    </citation>
    <scope>NUCLEOTIDE SEQUENCE [LARGE SCALE GENOMIC DNA]</scope>
    <source>
        <strain evidence="2 3">RST7</strain>
    </source>
</reference>
<accession>A0A5M9ZU33</accession>
<dbReference type="OrthoDB" id="9961647at2"/>
<keyword evidence="1" id="KW-0812">Transmembrane</keyword>
<proteinExistence type="predicted"/>
<dbReference type="AlphaFoldDB" id="A0A5M9ZU33"/>
<dbReference type="EMBL" id="RZUI01000003">
    <property type="protein sequence ID" value="KAA8831060.1"/>
    <property type="molecule type" value="Genomic_DNA"/>
</dbReference>
<protein>
    <submittedName>
        <fullName evidence="2">Uncharacterized protein</fullName>
    </submittedName>
</protein>
<organism evidence="2 3">
    <name type="scientific">Bifidobacterium tissieri</name>
    <dbReference type="NCBI Taxonomy" id="1630162"/>
    <lineage>
        <taxon>Bacteria</taxon>
        <taxon>Bacillati</taxon>
        <taxon>Actinomycetota</taxon>
        <taxon>Actinomycetes</taxon>
        <taxon>Bifidobacteriales</taxon>
        <taxon>Bifidobacteriaceae</taxon>
        <taxon>Bifidobacterium</taxon>
    </lineage>
</organism>
<feature type="transmembrane region" description="Helical" evidence="1">
    <location>
        <begin position="12"/>
        <end position="32"/>
    </location>
</feature>
<evidence type="ECO:0000313" key="3">
    <source>
        <dbReference type="Proteomes" id="UP000412028"/>
    </source>
</evidence>
<evidence type="ECO:0000313" key="2">
    <source>
        <dbReference type="EMBL" id="KAA8831060.1"/>
    </source>
</evidence>